<dbReference type="STRING" id="1157962.A0A250WWZ2"/>
<keyword evidence="1" id="KW-0560">Oxidoreductase</keyword>
<comment type="caution">
    <text evidence="4">The sequence shown here is derived from an EMBL/GenBank/DDBJ whole genome shotgun (WGS) entry which is preliminary data.</text>
</comment>
<dbReference type="CDD" id="cd19093">
    <property type="entry name" value="AKR_AtPLR-like"/>
    <property type="match status" value="1"/>
</dbReference>
<reference evidence="4 5" key="1">
    <citation type="submission" date="2017-08" db="EMBL/GenBank/DDBJ databases">
        <title>Acidophilic green algal genome provides insights into adaptation to an acidic environment.</title>
        <authorList>
            <person name="Hirooka S."/>
            <person name="Hirose Y."/>
            <person name="Kanesaki Y."/>
            <person name="Higuchi S."/>
            <person name="Fujiwara T."/>
            <person name="Onuma R."/>
            <person name="Era A."/>
            <person name="Ohbayashi R."/>
            <person name="Uzuka A."/>
            <person name="Nozaki H."/>
            <person name="Yoshikawa H."/>
            <person name="Miyagishima S.Y."/>
        </authorList>
    </citation>
    <scope>NUCLEOTIDE SEQUENCE [LARGE SCALE GENOMIC DNA]</scope>
    <source>
        <strain evidence="4 5">NIES-2499</strain>
    </source>
</reference>
<evidence type="ECO:0000313" key="4">
    <source>
        <dbReference type="EMBL" id="GAX75050.1"/>
    </source>
</evidence>
<dbReference type="PRINTS" id="PR00069">
    <property type="entry name" value="ALDKETRDTASE"/>
</dbReference>
<accession>A0A250WWZ2</accession>
<keyword evidence="5" id="KW-1185">Reference proteome</keyword>
<gene>
    <name evidence="4" type="ORF">CEUSTIGMA_g2494.t1</name>
</gene>
<evidence type="ECO:0000259" key="3">
    <source>
        <dbReference type="Pfam" id="PF00248"/>
    </source>
</evidence>
<dbReference type="EMBL" id="BEGY01000010">
    <property type="protein sequence ID" value="GAX75050.1"/>
    <property type="molecule type" value="Genomic_DNA"/>
</dbReference>
<dbReference type="InterPro" id="IPR020471">
    <property type="entry name" value="AKR"/>
</dbReference>
<dbReference type="InterPro" id="IPR023210">
    <property type="entry name" value="NADP_OxRdtase_dom"/>
</dbReference>
<dbReference type="InterPro" id="IPR050523">
    <property type="entry name" value="AKR_Detox_Biosynth"/>
</dbReference>
<dbReference type="Gene3D" id="3.20.20.100">
    <property type="entry name" value="NADP-dependent oxidoreductase domain"/>
    <property type="match status" value="2"/>
</dbReference>
<dbReference type="InterPro" id="IPR036812">
    <property type="entry name" value="NAD(P)_OxRdtase_dom_sf"/>
</dbReference>
<feature type="region of interest" description="Disordered" evidence="2">
    <location>
        <begin position="1"/>
        <end position="25"/>
    </location>
</feature>
<dbReference type="Proteomes" id="UP000232323">
    <property type="component" value="Unassembled WGS sequence"/>
</dbReference>
<dbReference type="PANTHER" id="PTHR43364">
    <property type="entry name" value="NADH-SPECIFIC METHYLGLYOXAL REDUCTASE-RELATED"/>
    <property type="match status" value="1"/>
</dbReference>
<evidence type="ECO:0000313" key="5">
    <source>
        <dbReference type="Proteomes" id="UP000232323"/>
    </source>
</evidence>
<dbReference type="AlphaFoldDB" id="A0A250WWZ2"/>
<dbReference type="OrthoDB" id="37537at2759"/>
<evidence type="ECO:0000256" key="2">
    <source>
        <dbReference type="SAM" id="MobiDB-lite"/>
    </source>
</evidence>
<dbReference type="SUPFAM" id="SSF51430">
    <property type="entry name" value="NAD(P)-linked oxidoreductase"/>
    <property type="match status" value="1"/>
</dbReference>
<dbReference type="GO" id="GO:0016491">
    <property type="term" value="F:oxidoreductase activity"/>
    <property type="evidence" value="ECO:0007669"/>
    <property type="project" value="UniProtKB-KW"/>
</dbReference>
<proteinExistence type="predicted"/>
<dbReference type="Pfam" id="PF00248">
    <property type="entry name" value="Aldo_ket_red"/>
    <property type="match status" value="2"/>
</dbReference>
<dbReference type="PANTHER" id="PTHR43364:SF4">
    <property type="entry name" value="NAD(P)-LINKED OXIDOREDUCTASE SUPERFAMILY PROTEIN"/>
    <property type="match status" value="1"/>
</dbReference>
<sequence length="400" mass="44083">MKTMSMKRMNGPLSERRCPSSVPLSTRPRNVVRRVAADSPVESEVPEIPKPVLSSGDMMQLGKSDLKVPVIGVGAWAWGDRSGYWGYGSQYGQDESRNAYKAILEVFGDSAFIDTAEVYGFGKSEEFLGEFMKETGTSPLVASKFAPQPWRLSADSVPEACRASLKRLQLQKMALYMQHWPGFALNAFSNEAYLDGFVKVKEQGLADAVGVSNFNAQRIKGAVKRLQLADIPLASNQVQYSLLYRRFSTLYCTALQVQYSLLYRAPESNGVLEACKEYGVTLVAYSPLCQGLLTGKYVEKGEKPYGPRKFLFTDSRIRDIQPLLSALTAISQERGKSLAQISLNWCVCKGTLPIPGAKNEKQLKEIAGALGWRLSDGEVTELDKISGKIPSATGAPFENW</sequence>
<feature type="domain" description="NADP-dependent oxidoreductase" evidence="3">
    <location>
        <begin position="254"/>
        <end position="385"/>
    </location>
</feature>
<evidence type="ECO:0000256" key="1">
    <source>
        <dbReference type="ARBA" id="ARBA00023002"/>
    </source>
</evidence>
<feature type="domain" description="NADP-dependent oxidoreductase" evidence="3">
    <location>
        <begin position="71"/>
        <end position="246"/>
    </location>
</feature>
<protein>
    <recommendedName>
        <fullName evidence="3">NADP-dependent oxidoreductase domain-containing protein</fullName>
    </recommendedName>
</protein>
<name>A0A250WWZ2_9CHLO</name>
<organism evidence="4 5">
    <name type="scientific">Chlamydomonas eustigma</name>
    <dbReference type="NCBI Taxonomy" id="1157962"/>
    <lineage>
        <taxon>Eukaryota</taxon>
        <taxon>Viridiplantae</taxon>
        <taxon>Chlorophyta</taxon>
        <taxon>core chlorophytes</taxon>
        <taxon>Chlorophyceae</taxon>
        <taxon>CS clade</taxon>
        <taxon>Chlamydomonadales</taxon>
        <taxon>Chlamydomonadaceae</taxon>
        <taxon>Chlamydomonas</taxon>
    </lineage>
</organism>